<dbReference type="KEGG" id="pgr:PGTG_02287"/>
<accession>E3JXQ1</accession>
<organism evidence="1 2">
    <name type="scientific">Puccinia graminis f. sp. tritici (strain CRL 75-36-700-3 / race SCCL)</name>
    <name type="common">Black stem rust fungus</name>
    <dbReference type="NCBI Taxonomy" id="418459"/>
    <lineage>
        <taxon>Eukaryota</taxon>
        <taxon>Fungi</taxon>
        <taxon>Dikarya</taxon>
        <taxon>Basidiomycota</taxon>
        <taxon>Pucciniomycotina</taxon>
        <taxon>Pucciniomycetes</taxon>
        <taxon>Pucciniales</taxon>
        <taxon>Pucciniaceae</taxon>
        <taxon>Puccinia</taxon>
    </lineage>
</organism>
<dbReference type="GeneID" id="10528929"/>
<dbReference type="Proteomes" id="UP000008783">
    <property type="component" value="Unassembled WGS sequence"/>
</dbReference>
<reference evidence="2" key="2">
    <citation type="journal article" date="2011" name="Proc. Natl. Acad. Sci. U.S.A.">
        <title>Obligate biotrophy features unraveled by the genomic analysis of rust fungi.</title>
        <authorList>
            <person name="Duplessis S."/>
            <person name="Cuomo C.A."/>
            <person name="Lin Y.-C."/>
            <person name="Aerts A."/>
            <person name="Tisserant E."/>
            <person name="Veneault-Fourrey C."/>
            <person name="Joly D.L."/>
            <person name="Hacquard S."/>
            <person name="Amselem J."/>
            <person name="Cantarel B.L."/>
            <person name="Chiu R."/>
            <person name="Coutinho P.M."/>
            <person name="Feau N."/>
            <person name="Field M."/>
            <person name="Frey P."/>
            <person name="Gelhaye E."/>
            <person name="Goldberg J."/>
            <person name="Grabherr M.G."/>
            <person name="Kodira C.D."/>
            <person name="Kohler A."/>
            <person name="Kuees U."/>
            <person name="Lindquist E.A."/>
            <person name="Lucas S.M."/>
            <person name="Mago R."/>
            <person name="Mauceli E."/>
            <person name="Morin E."/>
            <person name="Murat C."/>
            <person name="Pangilinan J.L."/>
            <person name="Park R."/>
            <person name="Pearson M."/>
            <person name="Quesneville H."/>
            <person name="Rouhier N."/>
            <person name="Sakthikumar S."/>
            <person name="Salamov A.A."/>
            <person name="Schmutz J."/>
            <person name="Selles B."/>
            <person name="Shapiro H."/>
            <person name="Tanguay P."/>
            <person name="Tuskan G.A."/>
            <person name="Henrissat B."/>
            <person name="Van de Peer Y."/>
            <person name="Rouze P."/>
            <person name="Ellis J.G."/>
            <person name="Dodds P.N."/>
            <person name="Schein J.E."/>
            <person name="Zhong S."/>
            <person name="Hamelin R.C."/>
            <person name="Grigoriev I.V."/>
            <person name="Szabo L.J."/>
            <person name="Martin F."/>
        </authorList>
    </citation>
    <scope>NUCLEOTIDE SEQUENCE [LARGE SCALE GENOMIC DNA]</scope>
    <source>
        <strain evidence="2">CRL 75-36-700-3 / race SCCL</strain>
    </source>
</reference>
<name>E3JXQ1_PUCGT</name>
<sequence length="115" mass="12637">MAELSQIPTYGSRVNFGALEPAIVILTVACKLAVSFPCNEIEKPKAACRVVVRSPRGYLFKLAYAKQNSNNKGDYYCELEPKKDVQFCCKPGVIEGFPPTAYPNFVDAGCTHITN</sequence>
<protein>
    <submittedName>
        <fullName evidence="1">Uncharacterized protein</fullName>
    </submittedName>
</protein>
<dbReference type="OrthoDB" id="10277008at2759"/>
<proteinExistence type="predicted"/>
<evidence type="ECO:0000313" key="2">
    <source>
        <dbReference type="Proteomes" id="UP000008783"/>
    </source>
</evidence>
<evidence type="ECO:0000313" key="1">
    <source>
        <dbReference type="EMBL" id="EFP76826.1"/>
    </source>
</evidence>
<dbReference type="InParanoid" id="E3JXQ1"/>
<dbReference type="EMBL" id="DS178266">
    <property type="protein sequence ID" value="EFP76826.1"/>
    <property type="molecule type" value="Genomic_DNA"/>
</dbReference>
<gene>
    <name evidence="1" type="ORF">PGTG_02287</name>
</gene>
<dbReference type="AlphaFoldDB" id="E3JXQ1"/>
<reference key="1">
    <citation type="submission" date="2007-01" db="EMBL/GenBank/DDBJ databases">
        <title>The Genome Sequence of Puccinia graminis f. sp. tritici Strain CRL 75-36-700-3.</title>
        <authorList>
            <consortium name="The Broad Institute Genome Sequencing Platform"/>
            <person name="Birren B."/>
            <person name="Lander E."/>
            <person name="Galagan J."/>
            <person name="Nusbaum C."/>
            <person name="Devon K."/>
            <person name="Cuomo C."/>
            <person name="Jaffe D."/>
            <person name="Butler J."/>
            <person name="Alvarez P."/>
            <person name="Gnerre S."/>
            <person name="Grabherr M."/>
            <person name="Mauceli E."/>
            <person name="Brockman W."/>
            <person name="Young S."/>
            <person name="LaButti K."/>
            <person name="Sykes S."/>
            <person name="DeCaprio D."/>
            <person name="Crawford M."/>
            <person name="Koehrsen M."/>
            <person name="Engels R."/>
            <person name="Montgomery P."/>
            <person name="Pearson M."/>
            <person name="Howarth C."/>
            <person name="Larson L."/>
            <person name="White J."/>
            <person name="Zeng Q."/>
            <person name="Kodira C."/>
            <person name="Yandava C."/>
            <person name="Alvarado L."/>
            <person name="O'Leary S."/>
            <person name="Szabo L."/>
            <person name="Dean R."/>
            <person name="Schein J."/>
        </authorList>
    </citation>
    <scope>NUCLEOTIDE SEQUENCE</scope>
    <source>
        <strain>CRL 75-36-700-3</strain>
    </source>
</reference>
<dbReference type="RefSeq" id="XP_003321245.1">
    <property type="nucleotide sequence ID" value="XM_003321197.1"/>
</dbReference>
<dbReference type="VEuPathDB" id="FungiDB:PGTG_02287"/>
<dbReference type="HOGENOM" id="CLU_2307346_0_0_1"/>
<keyword evidence="2" id="KW-1185">Reference proteome</keyword>